<protein>
    <recommendedName>
        <fullName evidence="10">Olfactory receptor</fullName>
    </recommendedName>
</protein>
<keyword evidence="5 10" id="KW-0552">Olfaction</keyword>
<dbReference type="InterPro" id="IPR000725">
    <property type="entry name" value="Olfact_rcpt"/>
</dbReference>
<dbReference type="Proteomes" id="UP000694553">
    <property type="component" value="Unassembled WGS sequence"/>
</dbReference>
<proteinExistence type="inferred from homology"/>
<evidence type="ECO:0000256" key="9">
    <source>
        <dbReference type="RuleBase" id="RU000688"/>
    </source>
</evidence>
<reference evidence="11" key="2">
    <citation type="submission" date="2025-08" db="UniProtKB">
        <authorList>
            <consortium name="Ensembl"/>
        </authorList>
    </citation>
    <scope>IDENTIFICATION</scope>
</reference>
<dbReference type="GO" id="GO:0004984">
    <property type="term" value="F:olfactory receptor activity"/>
    <property type="evidence" value="ECO:0007669"/>
    <property type="project" value="InterPro"/>
</dbReference>
<evidence type="ECO:0000256" key="1">
    <source>
        <dbReference type="ARBA" id="ARBA00002936"/>
    </source>
</evidence>
<reference evidence="12" key="1">
    <citation type="submission" date="2019-10" db="EMBL/GenBank/DDBJ databases">
        <title>Corvus moneduloides (New Caledonian crow) genome, bCorMon1, primary haplotype.</title>
        <authorList>
            <person name="Rutz C."/>
            <person name="Fungtammasan C."/>
            <person name="Mountcastle J."/>
            <person name="Formenti G."/>
            <person name="Chow W."/>
            <person name="Howe K."/>
            <person name="Steele M.P."/>
            <person name="Fernandes J."/>
            <person name="Gilbert M.T.P."/>
            <person name="Fedrigo O."/>
            <person name="Jarvis E.D."/>
            <person name="Gemmell N."/>
        </authorList>
    </citation>
    <scope>NUCLEOTIDE SEQUENCE [LARGE SCALE GENOMIC DNA]</scope>
</reference>
<dbReference type="SUPFAM" id="SSF81321">
    <property type="entry name" value="Family A G protein-coupled receptor-like"/>
    <property type="match status" value="1"/>
</dbReference>
<dbReference type="InterPro" id="IPR050402">
    <property type="entry name" value="OR51/52/56-like"/>
</dbReference>
<evidence type="ECO:0000256" key="8">
    <source>
        <dbReference type="ARBA" id="ARBA00023224"/>
    </source>
</evidence>
<dbReference type="PRINTS" id="PR00237">
    <property type="entry name" value="GPCRRHODOPSN"/>
</dbReference>
<dbReference type="AlphaFoldDB" id="A0A8U7MDI4"/>
<feature type="transmembrane region" description="Helical" evidence="10">
    <location>
        <begin position="142"/>
        <end position="164"/>
    </location>
</feature>
<dbReference type="PROSITE" id="PS00237">
    <property type="entry name" value="G_PROTEIN_RECEP_F1_1"/>
    <property type="match status" value="1"/>
</dbReference>
<keyword evidence="9" id="KW-0675">Receptor</keyword>
<keyword evidence="3 10" id="KW-0716">Sensory transduction</keyword>
<dbReference type="Ensembl" id="ENSCMUT00000035621.1">
    <property type="protein sequence ID" value="ENSCMUP00000033784.1"/>
    <property type="gene ID" value="ENSCMUG00000018287.1"/>
</dbReference>
<dbReference type="PANTHER" id="PTHR26450">
    <property type="entry name" value="OLFACTORY RECEPTOR 56B1-RELATED"/>
    <property type="match status" value="1"/>
</dbReference>
<dbReference type="InterPro" id="IPR017452">
    <property type="entry name" value="GPCR_Rhodpsn_7TM"/>
</dbReference>
<dbReference type="CDD" id="cd15951">
    <property type="entry name" value="7tmA_OR52R_52L-like"/>
    <property type="match status" value="1"/>
</dbReference>
<dbReference type="PROSITE" id="PS50262">
    <property type="entry name" value="G_PROTEIN_RECEP_F1_2"/>
    <property type="match status" value="1"/>
</dbReference>
<evidence type="ECO:0000256" key="6">
    <source>
        <dbReference type="ARBA" id="ARBA00022989"/>
    </source>
</evidence>
<keyword evidence="9" id="KW-0297">G-protein coupled receptor</keyword>
<comment type="subcellular location">
    <subcellularLocation>
        <location evidence="10">Cell membrane</location>
        <topology evidence="10">Multi-pass membrane protein</topology>
    </subcellularLocation>
    <subcellularLocation>
        <location evidence="2">Membrane</location>
        <topology evidence="2">Multi-pass membrane protein</topology>
    </subcellularLocation>
</comment>
<evidence type="ECO:0000256" key="3">
    <source>
        <dbReference type="ARBA" id="ARBA00022606"/>
    </source>
</evidence>
<keyword evidence="6 10" id="KW-1133">Transmembrane helix</keyword>
<sequence>MQWEQSPARLHRSLGEEKPGSVLGHCSSLCYLQVSISSGNASKGSWQAGDISLICSAGLFKASFLPGQKALSIGHSQEGFMSLNSTAFSHPPYFLLIGIPGLEEEQFWIAFPFCIMYGVALLGNITLLLIIKAEPSLHEPMFLFLAMLAFTDLVLSTSTLPKMLSIFWLGFGEIGFPSCLTQMFFIHTFSTVESGVLSAMALDRFVAICCPLRHSTILSGPVVVALVSLVLVRGVLLVSPTCFLVHQRRFCQHHVIAHSYCEHMAVVKLACGDTRANVTYGLFVALLVTGTDLVLISVSYTMILRVVARLPSREAQLKAFSTCTSHVCVILAFYTPALFTVLAHRFGQGIPPPVHIVVANLYLLVPPTLNPIVYGVRTKKLWDRVVRLFQRKGT</sequence>
<evidence type="ECO:0000256" key="10">
    <source>
        <dbReference type="RuleBase" id="RU363047"/>
    </source>
</evidence>
<comment type="function">
    <text evidence="1">Odorant receptor.</text>
</comment>
<name>A0A8U7MDI4_CORMO</name>
<comment type="similarity">
    <text evidence="9">Belongs to the G-protein coupled receptor 1 family.</text>
</comment>
<accession>A0A8U7MDI4</accession>
<dbReference type="GO" id="GO:0004930">
    <property type="term" value="F:G protein-coupled receptor activity"/>
    <property type="evidence" value="ECO:0007669"/>
    <property type="project" value="UniProtKB-KW"/>
</dbReference>
<keyword evidence="12" id="KW-1185">Reference proteome</keyword>
<dbReference type="GO" id="GO:0005886">
    <property type="term" value="C:plasma membrane"/>
    <property type="evidence" value="ECO:0007669"/>
    <property type="project" value="UniProtKB-SubCell"/>
</dbReference>
<dbReference type="InterPro" id="IPR000276">
    <property type="entry name" value="GPCR_Rhodpsn"/>
</dbReference>
<dbReference type="FunFam" id="1.20.1070.10:FF:000006">
    <property type="entry name" value="Olfactory receptor"/>
    <property type="match status" value="1"/>
</dbReference>
<feature type="transmembrane region" description="Helical" evidence="10">
    <location>
        <begin position="107"/>
        <end position="130"/>
    </location>
</feature>
<organism evidence="11 12">
    <name type="scientific">Corvus moneduloides</name>
    <name type="common">New Caledonian crow</name>
    <dbReference type="NCBI Taxonomy" id="1196302"/>
    <lineage>
        <taxon>Eukaryota</taxon>
        <taxon>Metazoa</taxon>
        <taxon>Chordata</taxon>
        <taxon>Craniata</taxon>
        <taxon>Vertebrata</taxon>
        <taxon>Euteleostomi</taxon>
        <taxon>Archelosauria</taxon>
        <taxon>Archosauria</taxon>
        <taxon>Dinosauria</taxon>
        <taxon>Saurischia</taxon>
        <taxon>Theropoda</taxon>
        <taxon>Coelurosauria</taxon>
        <taxon>Aves</taxon>
        <taxon>Neognathae</taxon>
        <taxon>Neoaves</taxon>
        <taxon>Telluraves</taxon>
        <taxon>Australaves</taxon>
        <taxon>Passeriformes</taxon>
        <taxon>Corvoidea</taxon>
        <taxon>Corvidae</taxon>
        <taxon>Corvus</taxon>
    </lineage>
</organism>
<keyword evidence="7 10" id="KW-0472">Membrane</keyword>
<keyword evidence="8 9" id="KW-0807">Transducer</keyword>
<evidence type="ECO:0000256" key="2">
    <source>
        <dbReference type="ARBA" id="ARBA00004141"/>
    </source>
</evidence>
<feature type="transmembrane region" description="Helical" evidence="10">
    <location>
        <begin position="319"/>
        <end position="342"/>
    </location>
</feature>
<reference evidence="11" key="3">
    <citation type="submission" date="2025-09" db="UniProtKB">
        <authorList>
            <consortium name="Ensembl"/>
        </authorList>
    </citation>
    <scope>IDENTIFICATION</scope>
</reference>
<evidence type="ECO:0000256" key="5">
    <source>
        <dbReference type="ARBA" id="ARBA00022725"/>
    </source>
</evidence>
<feature type="transmembrane region" description="Helical" evidence="10">
    <location>
        <begin position="184"/>
        <end position="206"/>
    </location>
</feature>
<evidence type="ECO:0000313" key="11">
    <source>
        <dbReference type="Ensembl" id="ENSCMUP00000033784.1"/>
    </source>
</evidence>
<dbReference type="Gene3D" id="1.20.1070.10">
    <property type="entry name" value="Rhodopsin 7-helix transmembrane proteins"/>
    <property type="match status" value="1"/>
</dbReference>
<feature type="transmembrane region" description="Helical" evidence="10">
    <location>
        <begin position="282"/>
        <end position="307"/>
    </location>
</feature>
<evidence type="ECO:0000256" key="4">
    <source>
        <dbReference type="ARBA" id="ARBA00022692"/>
    </source>
</evidence>
<feature type="transmembrane region" description="Helical" evidence="10">
    <location>
        <begin position="354"/>
        <end position="374"/>
    </location>
</feature>
<dbReference type="Pfam" id="PF13853">
    <property type="entry name" value="7tm_4"/>
    <property type="match status" value="1"/>
</dbReference>
<evidence type="ECO:0000313" key="12">
    <source>
        <dbReference type="Proteomes" id="UP000694553"/>
    </source>
</evidence>
<dbReference type="PANTHER" id="PTHR26450:SF156">
    <property type="entry name" value="OLFACTORY RECEPTOR 52R1"/>
    <property type="match status" value="1"/>
</dbReference>
<dbReference type="PRINTS" id="PR00245">
    <property type="entry name" value="OLFACTORYR"/>
</dbReference>
<keyword evidence="4 9" id="KW-0812">Transmembrane</keyword>
<feature type="transmembrane region" description="Helical" evidence="10">
    <location>
        <begin position="218"/>
        <end position="238"/>
    </location>
</feature>
<evidence type="ECO:0000256" key="7">
    <source>
        <dbReference type="ARBA" id="ARBA00023136"/>
    </source>
</evidence>
<keyword evidence="10" id="KW-1003">Cell membrane</keyword>
<dbReference type="OMA" id="CAMYAMA"/>